<dbReference type="InterPro" id="IPR036465">
    <property type="entry name" value="vWFA_dom_sf"/>
</dbReference>
<dbReference type="Proteomes" id="UP000016203">
    <property type="component" value="Unassembled WGS sequence"/>
</dbReference>
<protein>
    <recommendedName>
        <fullName evidence="3">PilC beta-propeller domain-containing protein</fullName>
    </recommendedName>
</protein>
<dbReference type="RefSeq" id="WP_016162284.1">
    <property type="nucleotide sequence ID" value="NZ_JAKZGC010000002.1"/>
</dbReference>
<reference evidence="1 2" key="1">
    <citation type="submission" date="2013-03" db="EMBL/GenBank/DDBJ databases">
        <title>The Genome Sequence of Acinetobacter sp. CIP 110321.</title>
        <authorList>
            <consortium name="The Broad Institute Genome Sequencing Platform"/>
            <consortium name="The Broad Institute Genome Sequencing Center for Infectious Disease"/>
            <person name="Cerqueira G."/>
            <person name="Feldgarden M."/>
            <person name="Courvalin P."/>
            <person name="Perichon B."/>
            <person name="Grillot-Courvalin C."/>
            <person name="Clermont D."/>
            <person name="Rocha E."/>
            <person name="Yoon E.-J."/>
            <person name="Nemec A."/>
            <person name="Walker B."/>
            <person name="Young S.K."/>
            <person name="Zeng Q."/>
            <person name="Gargeya S."/>
            <person name="Fitzgerald M."/>
            <person name="Haas B."/>
            <person name="Abouelleil A."/>
            <person name="Alvarado L."/>
            <person name="Arachchi H.M."/>
            <person name="Berlin A.M."/>
            <person name="Chapman S.B."/>
            <person name="Dewar J."/>
            <person name="Goldberg J."/>
            <person name="Griggs A."/>
            <person name="Gujja S."/>
            <person name="Hansen M."/>
            <person name="Howarth C."/>
            <person name="Imamovic A."/>
            <person name="Larimer J."/>
            <person name="McCowan C."/>
            <person name="Murphy C."/>
            <person name="Neiman D."/>
            <person name="Pearson M."/>
            <person name="Priest M."/>
            <person name="Roberts A."/>
            <person name="Saif S."/>
            <person name="Shea T."/>
            <person name="Sisk P."/>
            <person name="Sykes S."/>
            <person name="Wortman J."/>
            <person name="Nusbaum C."/>
            <person name="Birren B."/>
        </authorList>
    </citation>
    <scope>NUCLEOTIDE SEQUENCE [LARGE SCALE GENOMIC DNA]</scope>
    <source>
        <strain evidence="1 2">CIP 110321</strain>
    </source>
</reference>
<name>R9BCN2_9GAMM</name>
<sequence length="1384" mass="149369">MKMLKIEKVCQDDAQKMQGENWANQFKVSTIAAAITSLICASVPSYAADLEIYKIPEDSVGSTTLMLMLDTSGSMSWNMGNTNTASAGNSRLDILKKGLNDVLQGTATIPRVDGKIVMGLSDFSGDTGRVLVPAKALSTLTGGQIADGLYKKPLWQSYNKKIQTGTDRQGRPTYTKTPYYNSCTSWDASNDNCLAWSGETKDKPSGYKTSGYKTDTNTTCTYGDYSDCLSIWSERIKYRDETHRDILITAVNNLQAGGGTPTPYAYAEAAAYLMGQSPLMVRDVNNAPIYLNLTGGNSNYWTACSALNTGKTDCSSWNNGWVTTAYNVSGLTKKSCSVYANGSNWSGNCYYATGNVVMPNKYSGFPQSVAESKDGDVYAAPTSITAQLGTSETARAKRECSGQGVYFLTDGEPEPNGSAPGTDGKSGTAYDLMSKALGNKGDLFSCNNSQLGKRTPYKNSSNSWTCIGNFAESLLTSTKNPVGLEIKTAVVGFSSSFSSNTNNDVNDAKDWGTLGKGKWYVGTNSQSVVDSINNFINEINKDIPSMSTGSSTVPIDTLNPEIIQPHAYFPQFEPKIKPEDSQQLWFGNVKKYYVVNNGVYSNENGGANYTVVKKSVLQDLIDIWAKSGISYPDNTPIYKKGGLLSQQILGTQTTTSNGSTTTSTGRKVLTDYVFDGTKSADNQISRNFDLNQIRYTYTTDRTTQTDAAPKVRGLMALLGYNISADTDTNGLDLTNTTANLRQMGSVYHSLPVLLTQEGKAVATRNATTNKIQISTVGRKDYVMFGTTQGLLSVVDASSGIEKFSFVPSEMIEKQSETFKENAGNLVGGKNALYYGMDGEWAAHTIYVTKPDGTLTVSGAVRNVVGGTAEDKENLNGKQWVYGGMRMGGRSYYALDVTDIDNPTLKFHIDPSTGKVYSKANPAGKAFPVIENMAQSWSKPKLDYVNWKGKRKLVMFVGGGYDAGGDDGDGLKSNGIRTGYAGYENYNYDQTNKKGAGVYMFDANNGDLLWYADSNASTDDNTPPASDAGSSTTEAIPHLVNDDLKYSVVSEIKTVDRNNDGMVDHIYFGDLAGQAFRVDFARSSTKFITQSTKILDLHQTTTAKIGKSPRFYLPPVFTAHHSAARKEGADVVIATFVSGNKSSPLLATTDSSLTTGQRDSDNLQYDGVYAIYDYDIHPDGTFFPNTNKGARTLAATDATTASTSQLKYISNSDVARNDTDATLVKGALANSSTGWGGWYYRFDKKFSETGINRESANAAIIKGLTPLIAMEGSLYVTMYDASNNGTSSSCGAGVKGHSFTQRLCLPTGVCGQDANYIYNLGAGIVNLNVGSIDGGNRKSIIVPDPADIGKGCVGTACQTDKKFLTAGGDLRFIPNRWYERYAKVE</sequence>
<evidence type="ECO:0008006" key="3">
    <source>
        <dbReference type="Google" id="ProtNLM"/>
    </source>
</evidence>
<comment type="caution">
    <text evidence="1">The sequence shown here is derived from an EMBL/GenBank/DDBJ whole genome shotgun (WGS) entry which is preliminary data.</text>
</comment>
<evidence type="ECO:0000313" key="2">
    <source>
        <dbReference type="Proteomes" id="UP000016203"/>
    </source>
</evidence>
<dbReference type="OrthoDB" id="7156875at2"/>
<accession>R9BCN2</accession>
<proteinExistence type="predicted"/>
<dbReference type="HOGENOM" id="CLU_004937_0_0_6"/>
<dbReference type="EMBL" id="AQFL01000004">
    <property type="protein sequence ID" value="EOR10156.1"/>
    <property type="molecule type" value="Genomic_DNA"/>
</dbReference>
<evidence type="ECO:0000313" key="1">
    <source>
        <dbReference type="EMBL" id="EOR10156.1"/>
    </source>
</evidence>
<gene>
    <name evidence="1" type="ORF">F896_00276</name>
</gene>
<dbReference type="PATRIC" id="fig|1217699.3.peg.268"/>
<organism evidence="1 2">
    <name type="scientific">Acinetobacter genomosp. 15BJ</name>
    <dbReference type="NCBI Taxonomy" id="106651"/>
    <lineage>
        <taxon>Bacteria</taxon>
        <taxon>Pseudomonadati</taxon>
        <taxon>Pseudomonadota</taxon>
        <taxon>Gammaproteobacteria</taxon>
        <taxon>Moraxellales</taxon>
        <taxon>Moraxellaceae</taxon>
        <taxon>Acinetobacter</taxon>
    </lineage>
</organism>
<dbReference type="SUPFAM" id="SSF53300">
    <property type="entry name" value="vWA-like"/>
    <property type="match status" value="1"/>
</dbReference>